<dbReference type="SUPFAM" id="SSF52218">
    <property type="entry name" value="Flavoproteins"/>
    <property type="match status" value="1"/>
</dbReference>
<dbReference type="STRING" id="45068.Llon_0531"/>
<reference evidence="4 5" key="1">
    <citation type="submission" date="2015-11" db="EMBL/GenBank/DDBJ databases">
        <title>Genomic analysis of 38 Legionella species identifies large and diverse effector repertoires.</title>
        <authorList>
            <person name="Burstein D."/>
            <person name="Amaro F."/>
            <person name="Zusman T."/>
            <person name="Lifshitz Z."/>
            <person name="Cohen O."/>
            <person name="Gilbert J.A."/>
            <person name="Pupko T."/>
            <person name="Shuman H.A."/>
            <person name="Segal G."/>
        </authorList>
    </citation>
    <scope>NUCLEOTIDE SEQUENCE [LARGE SCALE GENOMIC DNA]</scope>
    <source>
        <strain evidence="4 5">ATCC 49505</strain>
    </source>
</reference>
<gene>
    <name evidence="4" type="primary">ywqN</name>
    <name evidence="4" type="ORF">Llon_0531</name>
</gene>
<keyword evidence="1" id="KW-0285">Flavoprotein</keyword>
<keyword evidence="5" id="KW-1185">Reference proteome</keyword>
<dbReference type="RefSeq" id="WP_058528552.1">
    <property type="nucleotide sequence ID" value="NZ_CAAAHZ010000017.1"/>
</dbReference>
<evidence type="ECO:0000313" key="5">
    <source>
        <dbReference type="Proteomes" id="UP000054997"/>
    </source>
</evidence>
<dbReference type="Pfam" id="PF03358">
    <property type="entry name" value="FMN_red"/>
    <property type="match status" value="1"/>
</dbReference>
<dbReference type="PATRIC" id="fig|45068.5.peg.576"/>
<proteinExistence type="predicted"/>
<evidence type="ECO:0000256" key="1">
    <source>
        <dbReference type="ARBA" id="ARBA00022630"/>
    </source>
</evidence>
<keyword evidence="4" id="KW-0560">Oxidoreductase</keyword>
<sequence>MINKMSQIIILGSSRSFGNTRKAVNAIIEEGTIPLIDLNTLNIKPYDYEYRNHTDNFMALIERIIEFDTLILATPVYWYTMSATMKIFIDRISDLLDIRKDLGRKLRGKNLFVIASYTTSLPKGFEDAFEQTCQYLRINYLGTSYIYSGTEDKTFLEHSTLELLKAQEILRLPTPD</sequence>
<accession>A0A0W0VQN6</accession>
<dbReference type="Gene3D" id="3.40.50.360">
    <property type="match status" value="1"/>
</dbReference>
<evidence type="ECO:0000256" key="2">
    <source>
        <dbReference type="ARBA" id="ARBA00022643"/>
    </source>
</evidence>
<dbReference type="InterPro" id="IPR005025">
    <property type="entry name" value="FMN_Rdtase-like_dom"/>
</dbReference>
<dbReference type="InterPro" id="IPR051796">
    <property type="entry name" value="ISF_SsuE-like"/>
</dbReference>
<dbReference type="PANTHER" id="PTHR43278">
    <property type="entry name" value="NAD(P)H-DEPENDENT FMN-CONTAINING OXIDOREDUCTASE YWQN-RELATED"/>
    <property type="match status" value="1"/>
</dbReference>
<evidence type="ECO:0000259" key="3">
    <source>
        <dbReference type="Pfam" id="PF03358"/>
    </source>
</evidence>
<dbReference type="GO" id="GO:0016491">
    <property type="term" value="F:oxidoreductase activity"/>
    <property type="evidence" value="ECO:0007669"/>
    <property type="project" value="UniProtKB-KW"/>
</dbReference>
<organism evidence="4 5">
    <name type="scientific">Legionella londiniensis</name>
    <dbReference type="NCBI Taxonomy" id="45068"/>
    <lineage>
        <taxon>Bacteria</taxon>
        <taxon>Pseudomonadati</taxon>
        <taxon>Pseudomonadota</taxon>
        <taxon>Gammaproteobacteria</taxon>
        <taxon>Legionellales</taxon>
        <taxon>Legionellaceae</taxon>
        <taxon>Legionella</taxon>
    </lineage>
</organism>
<dbReference type="PANTHER" id="PTHR43278:SF4">
    <property type="entry name" value="NAD(P)H-DEPENDENT FMN-CONTAINING OXIDOREDUCTASE YWQN-RELATED"/>
    <property type="match status" value="1"/>
</dbReference>
<dbReference type="AlphaFoldDB" id="A0A0W0VQN6"/>
<protein>
    <submittedName>
        <fullName evidence="4">Putative NAD(P)H-dependent FMN-containing oxidoreductase YwqN</fullName>
        <ecNumber evidence="4">1.-.-.-</ecNumber>
    </submittedName>
</protein>
<dbReference type="EMBL" id="LNYK01000009">
    <property type="protein sequence ID" value="KTD22491.1"/>
    <property type="molecule type" value="Genomic_DNA"/>
</dbReference>
<dbReference type="InterPro" id="IPR029039">
    <property type="entry name" value="Flavoprotein-like_sf"/>
</dbReference>
<feature type="domain" description="NADPH-dependent FMN reductase-like" evidence="3">
    <location>
        <begin position="8"/>
        <end position="142"/>
    </location>
</feature>
<evidence type="ECO:0000313" key="4">
    <source>
        <dbReference type="EMBL" id="KTD22491.1"/>
    </source>
</evidence>
<comment type="caution">
    <text evidence="4">The sequence shown here is derived from an EMBL/GenBank/DDBJ whole genome shotgun (WGS) entry which is preliminary data.</text>
</comment>
<name>A0A0W0VQN6_9GAMM</name>
<dbReference type="EC" id="1.-.-.-" evidence="4"/>
<dbReference type="Proteomes" id="UP000054997">
    <property type="component" value="Unassembled WGS sequence"/>
</dbReference>
<keyword evidence="2" id="KW-0288">FMN</keyword>